<evidence type="ECO:0000256" key="3">
    <source>
        <dbReference type="SAM" id="MobiDB-lite"/>
    </source>
</evidence>
<dbReference type="GO" id="GO:0006897">
    <property type="term" value="P:endocytosis"/>
    <property type="evidence" value="ECO:0007669"/>
    <property type="project" value="TreeGrafter"/>
</dbReference>
<feature type="compositionally biased region" description="Polar residues" evidence="3">
    <location>
        <begin position="62"/>
        <end position="75"/>
    </location>
</feature>
<dbReference type="GO" id="GO:0048015">
    <property type="term" value="P:phosphatidylinositol-mediated signaling"/>
    <property type="evidence" value="ECO:0007669"/>
    <property type="project" value="TreeGrafter"/>
</dbReference>
<dbReference type="Gene3D" id="3.30.1010.10">
    <property type="entry name" value="Phosphatidylinositol 3-kinase Catalytic Subunit, Chain A, domain 4"/>
    <property type="match status" value="1"/>
</dbReference>
<dbReference type="SMART" id="SM00146">
    <property type="entry name" value="PI3Kc"/>
    <property type="match status" value="1"/>
</dbReference>
<accession>A0A7S4QCK9</accession>
<dbReference type="GO" id="GO:0000407">
    <property type="term" value="C:phagophore assembly site"/>
    <property type="evidence" value="ECO:0007669"/>
    <property type="project" value="TreeGrafter"/>
</dbReference>
<dbReference type="GO" id="GO:0005768">
    <property type="term" value="C:endosome"/>
    <property type="evidence" value="ECO:0007669"/>
    <property type="project" value="TreeGrafter"/>
</dbReference>
<dbReference type="InterPro" id="IPR018936">
    <property type="entry name" value="PI3/4_kinase_CS"/>
</dbReference>
<dbReference type="AlphaFoldDB" id="A0A7S4QCK9"/>
<dbReference type="GO" id="GO:0016303">
    <property type="term" value="F:1-phosphatidylinositol-3-kinase activity"/>
    <property type="evidence" value="ECO:0007669"/>
    <property type="project" value="TreeGrafter"/>
</dbReference>
<gene>
    <name evidence="5" type="ORF">DBRI00130_LOCUS821</name>
</gene>
<feature type="compositionally biased region" description="Polar residues" evidence="3">
    <location>
        <begin position="28"/>
        <end position="38"/>
    </location>
</feature>
<feature type="region of interest" description="Disordered" evidence="3">
    <location>
        <begin position="1"/>
        <end position="79"/>
    </location>
</feature>
<dbReference type="PROSITE" id="PS00916">
    <property type="entry name" value="PI3_4_KINASE_2"/>
    <property type="match status" value="1"/>
</dbReference>
<proteinExistence type="predicted"/>
<feature type="domain" description="PI3K/PI4K catalytic" evidence="4">
    <location>
        <begin position="419"/>
        <end position="755"/>
    </location>
</feature>
<protein>
    <recommendedName>
        <fullName evidence="4">PI3K/PI4K catalytic domain-containing protein</fullName>
    </recommendedName>
</protein>
<evidence type="ECO:0000313" key="5">
    <source>
        <dbReference type="EMBL" id="CAE4579441.1"/>
    </source>
</evidence>
<evidence type="ECO:0000259" key="4">
    <source>
        <dbReference type="PROSITE" id="PS50290"/>
    </source>
</evidence>
<dbReference type="GO" id="GO:0000045">
    <property type="term" value="P:autophagosome assembly"/>
    <property type="evidence" value="ECO:0007669"/>
    <property type="project" value="TreeGrafter"/>
</dbReference>
<dbReference type="InterPro" id="IPR011009">
    <property type="entry name" value="Kinase-like_dom_sf"/>
</dbReference>
<name>A0A7S4QCK9_9STRA</name>
<dbReference type="Pfam" id="PF00454">
    <property type="entry name" value="PI3_PI4_kinase"/>
    <property type="match status" value="1"/>
</dbReference>
<keyword evidence="1" id="KW-0808">Transferase</keyword>
<dbReference type="GO" id="GO:0005777">
    <property type="term" value="C:peroxisome"/>
    <property type="evidence" value="ECO:0007669"/>
    <property type="project" value="TreeGrafter"/>
</dbReference>
<dbReference type="GO" id="GO:0034272">
    <property type="term" value="C:phosphatidylinositol 3-kinase complex, class III, type II"/>
    <property type="evidence" value="ECO:0007669"/>
    <property type="project" value="TreeGrafter"/>
</dbReference>
<reference evidence="5" key="1">
    <citation type="submission" date="2021-01" db="EMBL/GenBank/DDBJ databases">
        <authorList>
            <person name="Corre E."/>
            <person name="Pelletier E."/>
            <person name="Niang G."/>
            <person name="Scheremetjew M."/>
            <person name="Finn R."/>
            <person name="Kale V."/>
            <person name="Holt S."/>
            <person name="Cochrane G."/>
            <person name="Meng A."/>
            <person name="Brown T."/>
            <person name="Cohen L."/>
        </authorList>
    </citation>
    <scope>NUCLEOTIDE SEQUENCE</scope>
    <source>
        <strain evidence="5">GSO104</strain>
    </source>
</reference>
<dbReference type="PANTHER" id="PTHR10048">
    <property type="entry name" value="PHOSPHATIDYLINOSITOL KINASE"/>
    <property type="match status" value="1"/>
</dbReference>
<sequence>MSKKLFSKLRGSNKESKRDGKNGLHDASSISAGNVSLTEKTDHSESEDLQISPSFNRPDEPSLSSESQKQPTSILRRNVPSMPVAPGLLNSHDNHFMPDFVPISTLFQNMSYFLSQLDTICATIEKTLLKSVSKKITEWALQPWSPSKQNDLERVTSGMRDQLHQINEKDDASGTSQVILMNPVNSSELLVSVDPEKSHIIPSAHFPLLLTFNTMPNHQLAPVPGTPHDVSPSAEVENCEALYMVRVEVVALRGPGLEDSNVKLSPGKARDKSNQAYVVHGVLAGKVQETGRSTLDPNFGSSTHCWYDDNVLCFDTCSSWGPPETLSVRISSVSSGDDGYNQAAYTDEKGMLHSSTEFGYSWADLGSAWDRCASSKTRNSTVTCHSHVWSYDSGEEFDEQGEPLWGPTPEPERLELELRVTVESVGMGKGEISATHDVGSNQLQQKRMLLYKHDEDLRQEMLALQFVNTCDRMLKSSGLDLNIRTFRCLTVGANSGFIEWIQGSVALSEICKPPGNFCNESKMCCSMTSDKNDDLSDESMLMSESSSRPGDWCKYESLRSLRQRGFDKKKGVIGLKYDNPIQEFLRSEAYDPDGPYFIKKDVLDTYVKSCAGYCVITYLLGVGDRHLDNILLHPSGHLLHCDYSFILGQDPKTYLPMRITKEMVLGMGGQESDNFAMFSSYAGAAFLTLRRHSNLRVLLSLVRNMAFVGLPDISKNQSAEDAIMNMRERFRLDLSENEAVSYIEKIIEMSVKSKLWLAVDAMHSLGKHF</sequence>
<dbReference type="Gene3D" id="1.10.1070.11">
    <property type="entry name" value="Phosphatidylinositol 3-/4-kinase, catalytic domain"/>
    <property type="match status" value="1"/>
</dbReference>
<dbReference type="GO" id="GO:0034271">
    <property type="term" value="C:phosphatidylinositol 3-kinase complex, class III, type I"/>
    <property type="evidence" value="ECO:0007669"/>
    <property type="project" value="TreeGrafter"/>
</dbReference>
<evidence type="ECO:0000256" key="2">
    <source>
        <dbReference type="ARBA" id="ARBA00022777"/>
    </source>
</evidence>
<dbReference type="PANTHER" id="PTHR10048:SF7">
    <property type="entry name" value="PHOSPHATIDYLINOSITOL 3-KINASE CATALYTIC SUBUNIT TYPE 3"/>
    <property type="match status" value="1"/>
</dbReference>
<evidence type="ECO:0000256" key="1">
    <source>
        <dbReference type="ARBA" id="ARBA00022679"/>
    </source>
</evidence>
<dbReference type="SUPFAM" id="SSF56112">
    <property type="entry name" value="Protein kinase-like (PK-like)"/>
    <property type="match status" value="1"/>
</dbReference>
<feature type="compositionally biased region" description="Basic and acidic residues" evidence="3">
    <location>
        <begin position="12"/>
        <end position="24"/>
    </location>
</feature>
<dbReference type="InterPro" id="IPR036940">
    <property type="entry name" value="PI3/4_kinase_cat_sf"/>
</dbReference>
<dbReference type="EMBL" id="HBNS01001033">
    <property type="protein sequence ID" value="CAE4579441.1"/>
    <property type="molecule type" value="Transcribed_RNA"/>
</dbReference>
<organism evidence="5">
    <name type="scientific">Ditylum brightwellii</name>
    <dbReference type="NCBI Taxonomy" id="49249"/>
    <lineage>
        <taxon>Eukaryota</taxon>
        <taxon>Sar</taxon>
        <taxon>Stramenopiles</taxon>
        <taxon>Ochrophyta</taxon>
        <taxon>Bacillariophyta</taxon>
        <taxon>Mediophyceae</taxon>
        <taxon>Lithodesmiophycidae</taxon>
        <taxon>Lithodesmiales</taxon>
        <taxon>Lithodesmiaceae</taxon>
        <taxon>Ditylum</taxon>
    </lineage>
</organism>
<keyword evidence="2" id="KW-0418">Kinase</keyword>
<dbReference type="InterPro" id="IPR015433">
    <property type="entry name" value="PI3/4_kinase"/>
</dbReference>
<dbReference type="PROSITE" id="PS50290">
    <property type="entry name" value="PI3_4_KINASE_3"/>
    <property type="match status" value="1"/>
</dbReference>
<dbReference type="InterPro" id="IPR000403">
    <property type="entry name" value="PI3/4_kinase_cat_dom"/>
</dbReference>